<dbReference type="STRING" id="452863.Achl_0294"/>
<name>B8H9R0_PSECP</name>
<dbReference type="KEGG" id="ach:Achl_0294"/>
<keyword evidence="9" id="KW-1185">Reference proteome</keyword>
<evidence type="ECO:0000256" key="6">
    <source>
        <dbReference type="PIRSR" id="PIRSR000337-1"/>
    </source>
</evidence>
<dbReference type="Gene3D" id="3.20.20.30">
    <property type="entry name" value="Luciferase-like domain"/>
    <property type="match status" value="1"/>
</dbReference>
<dbReference type="PIRSF" id="PIRSF000337">
    <property type="entry name" value="NTA_MOA"/>
    <property type="match status" value="1"/>
</dbReference>
<dbReference type="OrthoDB" id="3265338at2"/>
<dbReference type="EMBL" id="CP001341">
    <property type="protein sequence ID" value="ACL38294.1"/>
    <property type="molecule type" value="Genomic_DNA"/>
</dbReference>
<keyword evidence="2 6" id="KW-0288">FMN</keyword>
<feature type="binding site" evidence="6">
    <location>
        <position position="227"/>
    </location>
    <ligand>
        <name>FMN</name>
        <dbReference type="ChEBI" id="CHEBI:58210"/>
    </ligand>
</feature>
<keyword evidence="1 6" id="KW-0285">Flavoprotein</keyword>
<keyword evidence="4 8" id="KW-0503">Monooxygenase</keyword>
<dbReference type="InterPro" id="IPR016215">
    <property type="entry name" value="NTA_MOA"/>
</dbReference>
<dbReference type="InterPro" id="IPR051260">
    <property type="entry name" value="Diverse_substr_monoxygenases"/>
</dbReference>
<dbReference type="GO" id="GO:0016705">
    <property type="term" value="F:oxidoreductase activity, acting on paired donors, with incorporation or reduction of molecular oxygen"/>
    <property type="evidence" value="ECO:0007669"/>
    <property type="project" value="InterPro"/>
</dbReference>
<protein>
    <submittedName>
        <fullName evidence="8">Monooxygenase</fullName>
    </submittedName>
</protein>
<dbReference type="GO" id="GO:0004497">
    <property type="term" value="F:monooxygenase activity"/>
    <property type="evidence" value="ECO:0007669"/>
    <property type="project" value="UniProtKB-KW"/>
</dbReference>
<organism evidence="8 9">
    <name type="scientific">Pseudarthrobacter chlorophenolicus (strain ATCC 700700 / DSM 12829 / CIP 107037 / JCM 12360 / KCTC 9906 / NCIMB 13794 / A6)</name>
    <name type="common">Arthrobacter chlorophenolicus</name>
    <dbReference type="NCBI Taxonomy" id="452863"/>
    <lineage>
        <taxon>Bacteria</taxon>
        <taxon>Bacillati</taxon>
        <taxon>Actinomycetota</taxon>
        <taxon>Actinomycetes</taxon>
        <taxon>Micrococcales</taxon>
        <taxon>Micrococcaceae</taxon>
        <taxon>Pseudarthrobacter</taxon>
    </lineage>
</organism>
<dbReference type="InterPro" id="IPR011251">
    <property type="entry name" value="Luciferase-like_dom"/>
</dbReference>
<evidence type="ECO:0000256" key="1">
    <source>
        <dbReference type="ARBA" id="ARBA00022630"/>
    </source>
</evidence>
<dbReference type="SUPFAM" id="SSF51679">
    <property type="entry name" value="Bacterial luciferase-like"/>
    <property type="match status" value="1"/>
</dbReference>
<feature type="binding site" evidence="6">
    <location>
        <position position="156"/>
    </location>
    <ligand>
        <name>FMN</name>
        <dbReference type="ChEBI" id="CHEBI:58210"/>
    </ligand>
</feature>
<feature type="binding site" evidence="6">
    <location>
        <position position="102"/>
    </location>
    <ligand>
        <name>FMN</name>
        <dbReference type="ChEBI" id="CHEBI:58210"/>
    </ligand>
</feature>
<keyword evidence="3" id="KW-0560">Oxidoreductase</keyword>
<dbReference type="HOGENOM" id="CLU_022256_1_0_11"/>
<dbReference type="PANTHER" id="PTHR30011:SF16">
    <property type="entry name" value="C2H2 FINGER DOMAIN TRANSCRIPTION FACTOR (EUROFUNG)-RELATED"/>
    <property type="match status" value="1"/>
</dbReference>
<evidence type="ECO:0000256" key="3">
    <source>
        <dbReference type="ARBA" id="ARBA00023002"/>
    </source>
</evidence>
<evidence type="ECO:0000259" key="7">
    <source>
        <dbReference type="Pfam" id="PF00296"/>
    </source>
</evidence>
<dbReference type="RefSeq" id="WP_015935521.1">
    <property type="nucleotide sequence ID" value="NC_011886.1"/>
</dbReference>
<dbReference type="eggNOG" id="COG2141">
    <property type="taxonomic scope" value="Bacteria"/>
</dbReference>
<dbReference type="InterPro" id="IPR036661">
    <property type="entry name" value="Luciferase-like_sf"/>
</dbReference>
<evidence type="ECO:0000256" key="2">
    <source>
        <dbReference type="ARBA" id="ARBA00022643"/>
    </source>
</evidence>
<accession>B8H9R0</accession>
<dbReference type="NCBIfam" id="TIGR03860">
    <property type="entry name" value="FMN_nitrolo"/>
    <property type="match status" value="1"/>
</dbReference>
<gene>
    <name evidence="8" type="ordered locus">Achl_0294</name>
</gene>
<reference evidence="8" key="1">
    <citation type="submission" date="2009-01" db="EMBL/GenBank/DDBJ databases">
        <title>Complete sequence of chromosome of Arthrobacter chlorophenolicus A6.</title>
        <authorList>
            <consortium name="US DOE Joint Genome Institute"/>
            <person name="Lucas S."/>
            <person name="Copeland A."/>
            <person name="Lapidus A."/>
            <person name="Glavina del Rio T."/>
            <person name="Tice H."/>
            <person name="Bruce D."/>
            <person name="Goodwin L."/>
            <person name="Pitluck S."/>
            <person name="Goltsman E."/>
            <person name="Clum A."/>
            <person name="Larimer F."/>
            <person name="Land M."/>
            <person name="Hauser L."/>
            <person name="Kyrpides N."/>
            <person name="Mikhailova N."/>
            <person name="Jansson J."/>
            <person name="Richardson P."/>
        </authorList>
    </citation>
    <scope>NUCLEOTIDE SEQUENCE [LARGE SCALE GENOMIC DNA]</scope>
    <source>
        <strain evidence="8">A6</strain>
    </source>
</reference>
<dbReference type="Proteomes" id="UP000002505">
    <property type="component" value="Chromosome"/>
</dbReference>
<feature type="domain" description="Luciferase-like" evidence="7">
    <location>
        <begin position="15"/>
        <end position="402"/>
    </location>
</feature>
<evidence type="ECO:0000256" key="4">
    <source>
        <dbReference type="ARBA" id="ARBA00023033"/>
    </source>
</evidence>
<comment type="similarity">
    <text evidence="5">Belongs to the NtaA/SnaA/DszA monooxygenase family.</text>
</comment>
<evidence type="ECO:0000256" key="5">
    <source>
        <dbReference type="ARBA" id="ARBA00033748"/>
    </source>
</evidence>
<proteinExistence type="inferred from homology"/>
<dbReference type="PANTHER" id="PTHR30011">
    <property type="entry name" value="ALKANESULFONATE MONOOXYGENASE-RELATED"/>
    <property type="match status" value="1"/>
</dbReference>
<dbReference type="AlphaFoldDB" id="B8H9R0"/>
<sequence>MSTHHRPAGNGQIQFGVFFQGVNHTTVWKTPESGSQTDFESFRRVAQTAERGLFSAFFLGEGLRLREHLGRIHDLDVAGRPDAQTALAALAAVTTNIGLVATQNTTYNDPADLAHRLASLDLLSGGRAAWNIVTTDNAWTGANFRRGGFLKHEDRYIRAEAFVQTAKAIWDSWADGAIAGSRNAGRWLEEGSITPVRRKDASFDVDITGRLPRSSQHHPVLFQAGDSPDGRDFAVRNADVIFSRHAELEDARKFREDIVARTLKAGRPADDVKIFPGQEFILGATEAEAEEKHQWVREQQVGPETAIAYLEQFWGRTLTGYDPDGPLPETDPIVDVTNPTRGNAFHGASAKELAAQWRAEATEKGQSIRQFVAARSRLNGRGLVGSYDGIADKLAEYARTGAVDGFNITPWIVPGGLDEIVNELVPRLQDRGVYRTEYEGTNLRENLGLRAPLSRRASLNSGRNGAGLTESENVA</sequence>
<evidence type="ECO:0000313" key="9">
    <source>
        <dbReference type="Proteomes" id="UP000002505"/>
    </source>
</evidence>
<dbReference type="Pfam" id="PF00296">
    <property type="entry name" value="Bac_luciferase"/>
    <property type="match status" value="1"/>
</dbReference>
<feature type="binding site" evidence="6">
    <location>
        <position position="152"/>
    </location>
    <ligand>
        <name>FMN</name>
        <dbReference type="ChEBI" id="CHEBI:58210"/>
    </ligand>
</feature>
<evidence type="ECO:0000313" key="8">
    <source>
        <dbReference type="EMBL" id="ACL38294.1"/>
    </source>
</evidence>